<sequence>MTDKSPSAASEPSFCPAQRPSLTPQRLQEKGPNDTLVLNSPYGPTRNITYGWGSLFKPPMSAVIAGHPHIHIGISSLNGVPTVGKSDRSMRSLLMQYRKKFNCLEHCYPYHRVGDAATWKSWAEMVRDSDTINLESIKALPSDSTPSSSRAVLQTTGGSIAAAASSAADAPALSLHTLTVNAARFMYTIKANNLLTHAKQLQMRDSEVQEHVSTFFHQRCPLLEPFLGPVLVQLPPSFRYSQVHVERLSELYEQLTREEMTLKEVMATTAVQTSVSSRDLLTCQLRQQRRIRIAVEFRHSSWYRQETFDLLRSFRWALVAAHHHDDPTFSSVVDTGADFLYLRLHGPLGRSVGDYGSLAMKLWAEEILHYLHPTGATTEEQKEVFVFLNNSDSNVGGTTSSTVDATCLAEHLRARLHSICDPLSSPSNKASALGAPTQPTSVAELAAASAVVQSARAPTAASVVSGGERGECWEEKEAPPAKRPRTATQSGSGRDDEVIID</sequence>
<keyword evidence="3" id="KW-1185">Reference proteome</keyword>
<dbReference type="AlphaFoldDB" id="A0A0N1ILN3"/>
<evidence type="ECO:0000313" key="3">
    <source>
        <dbReference type="Proteomes" id="UP000038009"/>
    </source>
</evidence>
<dbReference type="EMBL" id="LJSK01000046">
    <property type="protein sequence ID" value="KPI88568.1"/>
    <property type="molecule type" value="Genomic_DNA"/>
</dbReference>
<dbReference type="Pfam" id="PF01904">
    <property type="entry name" value="DUF72"/>
    <property type="match status" value="1"/>
</dbReference>
<dbReference type="InterPro" id="IPR002763">
    <property type="entry name" value="DUF72"/>
</dbReference>
<dbReference type="InterPro" id="IPR036520">
    <property type="entry name" value="UPF0759_sf"/>
</dbReference>
<reference evidence="2 3" key="1">
    <citation type="journal article" date="2015" name="PLoS Pathog.">
        <title>Leptomonas seymouri: Adaptations to the Dixenous Life Cycle Analyzed by Genome Sequencing, Transcriptome Profiling and Co-infection with Leishmania donovani.</title>
        <authorList>
            <person name="Kraeva N."/>
            <person name="Butenko A."/>
            <person name="Hlavacova J."/>
            <person name="Kostygov A."/>
            <person name="Myskova J."/>
            <person name="Grybchuk D."/>
            <person name="Lestinova T."/>
            <person name="Votypka J."/>
            <person name="Volf P."/>
            <person name="Opperdoes F."/>
            <person name="Flegontov P."/>
            <person name="Lukes J."/>
            <person name="Yurchenko V."/>
        </authorList>
    </citation>
    <scope>NUCLEOTIDE SEQUENCE [LARGE SCALE GENOMIC DNA]</scope>
    <source>
        <strain evidence="2 3">ATCC 30220</strain>
    </source>
</reference>
<dbReference type="SUPFAM" id="SSF117396">
    <property type="entry name" value="TM1631-like"/>
    <property type="match status" value="1"/>
</dbReference>
<gene>
    <name evidence="2" type="ORF">ABL78_2301</name>
</gene>
<comment type="caution">
    <text evidence="2">The sequence shown here is derived from an EMBL/GenBank/DDBJ whole genome shotgun (WGS) entry which is preliminary data.</text>
</comment>
<dbReference type="Proteomes" id="UP000038009">
    <property type="component" value="Unassembled WGS sequence"/>
</dbReference>
<feature type="region of interest" description="Disordered" evidence="1">
    <location>
        <begin position="456"/>
        <end position="501"/>
    </location>
</feature>
<feature type="compositionally biased region" description="Basic and acidic residues" evidence="1">
    <location>
        <begin position="468"/>
        <end position="480"/>
    </location>
</feature>
<dbReference type="Gene3D" id="3.20.20.410">
    <property type="entry name" value="Protein of unknown function UPF0759"/>
    <property type="match status" value="1"/>
</dbReference>
<evidence type="ECO:0000313" key="2">
    <source>
        <dbReference type="EMBL" id="KPI88568.1"/>
    </source>
</evidence>
<accession>A0A0N1ILN3</accession>
<proteinExistence type="predicted"/>
<protein>
    <submittedName>
        <fullName evidence="2">Uncharacterized protein</fullName>
    </submittedName>
</protein>
<feature type="compositionally biased region" description="Polar residues" evidence="1">
    <location>
        <begin position="1"/>
        <end position="10"/>
    </location>
</feature>
<dbReference type="PANTHER" id="PTHR30348">
    <property type="entry name" value="UNCHARACTERIZED PROTEIN YECE"/>
    <property type="match status" value="1"/>
</dbReference>
<organism evidence="2 3">
    <name type="scientific">Leptomonas seymouri</name>
    <dbReference type="NCBI Taxonomy" id="5684"/>
    <lineage>
        <taxon>Eukaryota</taxon>
        <taxon>Discoba</taxon>
        <taxon>Euglenozoa</taxon>
        <taxon>Kinetoplastea</taxon>
        <taxon>Metakinetoplastina</taxon>
        <taxon>Trypanosomatida</taxon>
        <taxon>Trypanosomatidae</taxon>
        <taxon>Leishmaniinae</taxon>
        <taxon>Leptomonas</taxon>
    </lineage>
</organism>
<dbReference type="VEuPathDB" id="TriTrypDB:Lsey_0046_0040"/>
<dbReference type="OMA" id="LEHCYTF"/>
<feature type="region of interest" description="Disordered" evidence="1">
    <location>
        <begin position="1"/>
        <end position="40"/>
    </location>
</feature>
<dbReference type="OrthoDB" id="10267663at2759"/>
<dbReference type="PANTHER" id="PTHR30348:SF4">
    <property type="entry name" value="DUF72 DOMAIN-CONTAINING PROTEIN"/>
    <property type="match status" value="1"/>
</dbReference>
<name>A0A0N1ILN3_LEPSE</name>
<evidence type="ECO:0000256" key="1">
    <source>
        <dbReference type="SAM" id="MobiDB-lite"/>
    </source>
</evidence>